<evidence type="ECO:0000256" key="9">
    <source>
        <dbReference type="ARBA" id="ARBA00023133"/>
    </source>
</evidence>
<dbReference type="GO" id="GO:0005524">
    <property type="term" value="F:ATP binding"/>
    <property type="evidence" value="ECO:0007669"/>
    <property type="project" value="InterPro"/>
</dbReference>
<gene>
    <name evidence="19" type="ORF">SAPIO_CDS7375</name>
</gene>
<feature type="compositionally biased region" description="Basic and acidic residues" evidence="17">
    <location>
        <begin position="680"/>
        <end position="690"/>
    </location>
</feature>
<keyword evidence="12" id="KW-0627">Porphyrin biosynthesis</keyword>
<keyword evidence="20" id="KW-1185">Reference proteome</keyword>
<dbReference type="GO" id="GO:0016887">
    <property type="term" value="F:ATP hydrolysis activity"/>
    <property type="evidence" value="ECO:0007669"/>
    <property type="project" value="InterPro"/>
</dbReference>
<evidence type="ECO:0000256" key="7">
    <source>
        <dbReference type="ARBA" id="ARBA00023004"/>
    </source>
</evidence>
<evidence type="ECO:0000256" key="1">
    <source>
        <dbReference type="ARBA" id="ARBA00004443"/>
    </source>
</evidence>
<feature type="region of interest" description="Disordered" evidence="17">
    <location>
        <begin position="745"/>
        <end position="765"/>
    </location>
</feature>
<dbReference type="Pfam" id="PF00004">
    <property type="entry name" value="AAA"/>
    <property type="match status" value="1"/>
</dbReference>
<dbReference type="InterPro" id="IPR019772">
    <property type="entry name" value="Ferrochelatase_AS"/>
</dbReference>
<dbReference type="OrthoDB" id="2195431at2759"/>
<evidence type="ECO:0000256" key="14">
    <source>
        <dbReference type="ARBA" id="ARBA00032440"/>
    </source>
</evidence>
<evidence type="ECO:0000256" key="3">
    <source>
        <dbReference type="ARBA" id="ARBA00007718"/>
    </source>
</evidence>
<dbReference type="EMBL" id="JOWA01000110">
    <property type="protein sequence ID" value="KEZ41282.1"/>
    <property type="molecule type" value="Genomic_DNA"/>
</dbReference>
<evidence type="ECO:0000313" key="20">
    <source>
        <dbReference type="Proteomes" id="UP000028545"/>
    </source>
</evidence>
<dbReference type="GO" id="GO:0006783">
    <property type="term" value="P:heme biosynthetic process"/>
    <property type="evidence" value="ECO:0007669"/>
    <property type="project" value="UniProtKB-KW"/>
</dbReference>
<dbReference type="VEuPathDB" id="FungiDB:SAPIO_CDS7375"/>
<dbReference type="GeneID" id="27726447"/>
<dbReference type="CDD" id="cd03411">
    <property type="entry name" value="Ferrochelatase_N"/>
    <property type="match status" value="1"/>
</dbReference>
<feature type="compositionally biased region" description="Polar residues" evidence="17">
    <location>
        <begin position="745"/>
        <end position="755"/>
    </location>
</feature>
<evidence type="ECO:0000256" key="2">
    <source>
        <dbReference type="ARBA" id="ARBA00004943"/>
    </source>
</evidence>
<feature type="compositionally biased region" description="Polar residues" evidence="17">
    <location>
        <begin position="1289"/>
        <end position="1319"/>
    </location>
</feature>
<evidence type="ECO:0000256" key="8">
    <source>
        <dbReference type="ARBA" id="ARBA00023128"/>
    </source>
</evidence>
<accession>A0A084G1S0</accession>
<sequence>MAFRQPLSKLPESIARNLSSTRLPQASASLTLTKRTPARSRSLTTHAHPVTQDATGSKGPTAMVFLNMGGPSTTDEVESFLSRLFADGDLIPLGRLQNYLGPLISKRRTPKIQQQYAAIGGGSPIRKWSEHQNAEMCKILDEISPETAPHKPYVAFRYADPLTEEMYQKLLDDGFGNGRGGRAVAFTQYPQYSCSTTGSSLNELWKWRQRLEGKPAREAGLDTSGTIQWSVIDRWPAHSGLVEAFAQNIEAKLAEYPEERRKHVVLLFSAHSLPMSVVNRGDPYPAEVAATVYHVMQRLNFSNPYRLCWQSQVGPQPWLGPQTATTVEEYVKRGKKDLVLVPIAFTSDHIETLYELDYEVIGDSGHPETVKRVESLNGSPVFIRALADLAKEHLHGGHVCSPQMVLHCPGCKSESPASLGMKRARQNEAPSTRPAAPRTVGGFMMDADSDDEIEDPQPLPKKRMVEPPRKTRDAISFSLPTDTLEFQSPFARDSQQQDAQLESLDFPTQRETDRLQFSQISQFRSNLMSATRTYRLKTCGGQTAAIGLRKQSAPVSYESMVSARSKTKEGRAKRAYYGIEIHDLVRLASLEIKNQQEKGPTPTLPHPCATSVITTAQPTGKKSKKTLLWTEKYRARKFTDLCGDDGTNRLVLRWIKRWDPIVFPGSAKPKPKKPLFASHKPGDQEPEHEKPHKKILLLTGPPGLGKTTLAHVCARQAGYEVVEINASDDRSKNVVNNRIRTSLGTENVKTVTNSKRPGDKPSRPARPVCVIVDEVDGVTTGSGASGEGGFIKALVDLALLDQKNSSTTEKLETTSRRRKKGDDFRQRRPLILICNDVYHPSLRPLRQSGLAEIIHAGKPSIDAVVGRLTLVFEKEGIPCEKDAARKLCEAAWGMSSGLDTRRGAESTVQGDLRGVMVVGEWVAGRFRNMPDDGPKLTRHWVEKHVLQDLTNGGAGARGMGRGGVKDIVTRVFQEGAGFPRQALKTTQDAHLRHEQPKEQLGFSELHKRSGMAMLRQMVETSGDIDRVMSDIISEYPNHEFNDDCYLTKPNEAYDWLHFLDSCSTRLYSGQEWELAPYLSQPVLACHNLFASPIRAYGSTYDHKWGADDKEEPQSRFSGPRASYNAHESEKHNRSMLQAMQGEFTPTLARLFRSPEDMATEFIPYLVRMVSPAVNPVVVGGGGIKGTSTASVRKDSEKKMVRRAAEVMAEVGIALQKGRLEGEAMSSRGPQFVYRMEPDLDELADFETLSRTSLTSHVPTRYAVRQVLDQELLKVSVARAEAARQARFQDASQPGQQNATTPAPLITASSNKENIDSGESTVPEAKVKRDFFGRIIKESAPLKERDVNRGSSGSSQSKVKVWVKYNEGLNNAVRRPITLNDFMKIL</sequence>
<dbReference type="GO" id="GO:0005743">
    <property type="term" value="C:mitochondrial inner membrane"/>
    <property type="evidence" value="ECO:0007669"/>
    <property type="project" value="UniProtKB-SubCell"/>
</dbReference>
<protein>
    <recommendedName>
        <fullName evidence="4">Ferrochelatase, mitochondrial</fullName>
        <ecNumber evidence="15">4.98.1.1</ecNumber>
    </recommendedName>
    <alternativeName>
        <fullName evidence="14">Heme synthase</fullName>
    </alternativeName>
    <alternativeName>
        <fullName evidence="13">Protoheme ferro-lyase</fullName>
    </alternativeName>
</protein>
<evidence type="ECO:0000256" key="6">
    <source>
        <dbReference type="ARBA" id="ARBA00022946"/>
    </source>
</evidence>
<comment type="caution">
    <text evidence="19">The sequence shown here is derived from an EMBL/GenBank/DDBJ whole genome shotgun (WGS) entry which is preliminary data.</text>
</comment>
<dbReference type="InterPro" id="IPR033644">
    <property type="entry name" value="Ferrochelatase_C"/>
</dbReference>
<evidence type="ECO:0000256" key="17">
    <source>
        <dbReference type="SAM" id="MobiDB-lite"/>
    </source>
</evidence>
<dbReference type="EC" id="4.98.1.1" evidence="15"/>
<evidence type="ECO:0000256" key="12">
    <source>
        <dbReference type="ARBA" id="ARBA00023244"/>
    </source>
</evidence>
<dbReference type="InterPro" id="IPR033659">
    <property type="entry name" value="Ferrochelatase_N"/>
</dbReference>
<dbReference type="HAMAP" id="MF_00323">
    <property type="entry name" value="Ferrochelatase"/>
    <property type="match status" value="1"/>
</dbReference>
<feature type="domain" description="AAA+ ATPase" evidence="18">
    <location>
        <begin position="692"/>
        <end position="860"/>
    </location>
</feature>
<feature type="compositionally biased region" description="Polar residues" evidence="17">
    <location>
        <begin position="16"/>
        <end position="45"/>
    </location>
</feature>
<feature type="region of interest" description="Disordered" evidence="17">
    <location>
        <begin position="1285"/>
        <end position="1321"/>
    </location>
</feature>
<dbReference type="Gene3D" id="3.40.50.300">
    <property type="entry name" value="P-loop containing nucleotide triphosphate hydrolases"/>
    <property type="match status" value="1"/>
</dbReference>
<dbReference type="PANTHER" id="PTHR11108">
    <property type="entry name" value="FERROCHELATASE"/>
    <property type="match status" value="1"/>
</dbReference>
<dbReference type="UniPathway" id="UPA00252">
    <property type="reaction ID" value="UER00325"/>
</dbReference>
<feature type="region of interest" description="Disordered" evidence="17">
    <location>
        <begin position="669"/>
        <end position="691"/>
    </location>
</feature>
<keyword evidence="6" id="KW-0809">Transit peptide</keyword>
<keyword evidence="7" id="KW-0408">Iron</keyword>
<keyword evidence="11" id="KW-0456">Lyase</keyword>
<feature type="region of interest" description="Disordered" evidence="17">
    <location>
        <begin position="415"/>
        <end position="469"/>
    </location>
</feature>
<dbReference type="Proteomes" id="UP000028545">
    <property type="component" value="Unassembled WGS sequence"/>
</dbReference>
<name>A0A084G1S0_PSEDA</name>
<evidence type="ECO:0000313" key="19">
    <source>
        <dbReference type="EMBL" id="KEZ41282.1"/>
    </source>
</evidence>
<keyword evidence="5" id="KW-0999">Mitochondrion inner membrane</keyword>
<dbReference type="GO" id="GO:0004325">
    <property type="term" value="F:ferrochelatase activity"/>
    <property type="evidence" value="ECO:0007669"/>
    <property type="project" value="UniProtKB-EC"/>
</dbReference>
<evidence type="ECO:0000256" key="5">
    <source>
        <dbReference type="ARBA" id="ARBA00022792"/>
    </source>
</evidence>
<dbReference type="PANTHER" id="PTHR11108:SF1">
    <property type="entry name" value="FERROCHELATASE, MITOCHONDRIAL"/>
    <property type="match status" value="1"/>
</dbReference>
<dbReference type="PROSITE" id="PS00534">
    <property type="entry name" value="FERROCHELATASE"/>
    <property type="match status" value="1"/>
</dbReference>
<feature type="region of interest" description="Disordered" evidence="17">
    <location>
        <begin position="1106"/>
        <end position="1131"/>
    </location>
</feature>
<reference evidence="19 20" key="1">
    <citation type="journal article" date="2014" name="Genome Announc.">
        <title>Draft genome sequence of the pathogenic fungus Scedosporium apiospermum.</title>
        <authorList>
            <person name="Vandeputte P."/>
            <person name="Ghamrawi S."/>
            <person name="Rechenmann M."/>
            <person name="Iltis A."/>
            <person name="Giraud S."/>
            <person name="Fleury M."/>
            <person name="Thornton C."/>
            <person name="Delhaes L."/>
            <person name="Meyer W."/>
            <person name="Papon N."/>
            <person name="Bouchara J.P."/>
        </authorList>
    </citation>
    <scope>NUCLEOTIDE SEQUENCE [LARGE SCALE GENOMIC DNA]</scope>
    <source>
        <strain evidence="19 20">IHEM 14462</strain>
    </source>
</reference>
<dbReference type="CDD" id="cd00419">
    <property type="entry name" value="Ferrochelatase_C"/>
    <property type="match status" value="1"/>
</dbReference>
<dbReference type="HOGENOM" id="CLU_004894_0_0_1"/>
<evidence type="ECO:0000256" key="13">
    <source>
        <dbReference type="ARBA" id="ARBA00029619"/>
    </source>
</evidence>
<feature type="region of interest" description="Disordered" evidence="17">
    <location>
        <begin position="16"/>
        <end position="58"/>
    </location>
</feature>
<dbReference type="KEGG" id="sapo:SAPIO_CDS7375"/>
<keyword evidence="8" id="KW-0496">Mitochondrion</keyword>
<dbReference type="InterPro" id="IPR003959">
    <property type="entry name" value="ATPase_AAA_core"/>
</dbReference>
<dbReference type="NCBIfam" id="TIGR00109">
    <property type="entry name" value="hemH"/>
    <property type="match status" value="1"/>
</dbReference>
<comment type="similarity">
    <text evidence="3 16">Belongs to the ferrochelatase family.</text>
</comment>
<dbReference type="InterPro" id="IPR001015">
    <property type="entry name" value="Ferrochelatase"/>
</dbReference>
<evidence type="ECO:0000256" key="10">
    <source>
        <dbReference type="ARBA" id="ARBA00023136"/>
    </source>
</evidence>
<comment type="subcellular location">
    <subcellularLocation>
        <location evidence="1">Mitochondrion inner membrane</location>
        <topology evidence="1">Peripheral membrane protein</topology>
        <orientation evidence="1">Matrix side</orientation>
    </subcellularLocation>
</comment>
<dbReference type="SMART" id="SM00382">
    <property type="entry name" value="AAA"/>
    <property type="match status" value="1"/>
</dbReference>
<dbReference type="RefSeq" id="XP_016641081.1">
    <property type="nucleotide sequence ID" value="XM_016789254.1"/>
</dbReference>
<keyword evidence="10" id="KW-0472">Membrane</keyword>
<keyword evidence="9" id="KW-0350">Heme biosynthesis</keyword>
<dbReference type="Pfam" id="PF00762">
    <property type="entry name" value="Ferrochelatase"/>
    <property type="match status" value="1"/>
</dbReference>
<evidence type="ECO:0000256" key="15">
    <source>
        <dbReference type="ARBA" id="ARBA00034332"/>
    </source>
</evidence>
<organism evidence="19 20">
    <name type="scientific">Pseudallescheria apiosperma</name>
    <name type="common">Scedosporium apiospermum</name>
    <dbReference type="NCBI Taxonomy" id="563466"/>
    <lineage>
        <taxon>Eukaryota</taxon>
        <taxon>Fungi</taxon>
        <taxon>Dikarya</taxon>
        <taxon>Ascomycota</taxon>
        <taxon>Pezizomycotina</taxon>
        <taxon>Sordariomycetes</taxon>
        <taxon>Hypocreomycetidae</taxon>
        <taxon>Microascales</taxon>
        <taxon>Microascaceae</taxon>
        <taxon>Scedosporium</taxon>
    </lineage>
</organism>
<dbReference type="InterPro" id="IPR003593">
    <property type="entry name" value="AAA+_ATPase"/>
</dbReference>
<evidence type="ECO:0000256" key="4">
    <source>
        <dbReference type="ARBA" id="ARBA00021249"/>
    </source>
</evidence>
<evidence type="ECO:0000256" key="16">
    <source>
        <dbReference type="RuleBase" id="RU004185"/>
    </source>
</evidence>
<comment type="pathway">
    <text evidence="2">Porphyrin-containing compound metabolism; protoheme biosynthesis; protoheme from protoporphyrin-IX: step 1/1.</text>
</comment>
<proteinExistence type="inferred from homology"/>
<dbReference type="Gene3D" id="3.40.50.1400">
    <property type="match status" value="2"/>
</dbReference>
<dbReference type="SUPFAM" id="SSF52540">
    <property type="entry name" value="P-loop containing nucleoside triphosphate hydrolases"/>
    <property type="match status" value="1"/>
</dbReference>
<dbReference type="CDD" id="cd00009">
    <property type="entry name" value="AAA"/>
    <property type="match status" value="1"/>
</dbReference>
<evidence type="ECO:0000256" key="11">
    <source>
        <dbReference type="ARBA" id="ARBA00023239"/>
    </source>
</evidence>
<dbReference type="SUPFAM" id="SSF53800">
    <property type="entry name" value="Chelatase"/>
    <property type="match status" value="1"/>
</dbReference>
<evidence type="ECO:0000259" key="18">
    <source>
        <dbReference type="SMART" id="SM00382"/>
    </source>
</evidence>
<dbReference type="FunFam" id="3.40.50.1400:FF:000003">
    <property type="entry name" value="Ferrochelatase"/>
    <property type="match status" value="1"/>
</dbReference>
<dbReference type="InterPro" id="IPR027417">
    <property type="entry name" value="P-loop_NTPase"/>
</dbReference>